<evidence type="ECO:0000313" key="1">
    <source>
        <dbReference type="EMBL" id="VTR55327.1"/>
    </source>
</evidence>
<protein>
    <submittedName>
        <fullName evidence="1">Uncharacterized protein</fullName>
    </submittedName>
</protein>
<accession>A0A0F7H8P5</accession>
<reference evidence="1" key="1">
    <citation type="submission" date="2019-05" db="EMBL/GenBank/DDBJ databases">
        <authorList>
            <consortium name="Pathogen Informatics"/>
        </authorList>
    </citation>
    <scope>NUCLEOTIDE SEQUENCE [LARGE SCALE GENOMIC DNA]</scope>
    <source>
        <strain evidence="1">NCTC12965</strain>
    </source>
</reference>
<dbReference type="CDD" id="cd20690">
    <property type="entry name" value="CdiI_BpE479-like"/>
    <property type="match status" value="1"/>
</dbReference>
<organism evidence="1">
    <name type="scientific">Serratia fonticola</name>
    <dbReference type="NCBI Taxonomy" id="47917"/>
    <lineage>
        <taxon>Bacteria</taxon>
        <taxon>Pseudomonadati</taxon>
        <taxon>Pseudomonadota</taxon>
        <taxon>Gammaproteobacteria</taxon>
        <taxon>Enterobacterales</taxon>
        <taxon>Yersiniaceae</taxon>
        <taxon>Serratia</taxon>
    </lineage>
</organism>
<sequence length="114" mass="12784">MSTFFYISESLNIGIHSGASYCILEGTRSLFDSNHEECLREIYEGYDVGMGGVTLEELDECCYNYFYQKCKAAMNSFPDSEHAGGMAPNLIAGIMAKWGELLEILRKDPRYKAG</sequence>
<name>A0A0F7H8P5_SERFO</name>
<dbReference type="GeneID" id="30319459"/>
<dbReference type="AlphaFoldDB" id="A0A0F7H8P5"/>
<dbReference type="RefSeq" id="WP_024483703.1">
    <property type="nucleotide sequence ID" value="NZ_CAMITP010000006.1"/>
</dbReference>
<dbReference type="EMBL" id="CABEEZ010000133">
    <property type="protein sequence ID" value="VTR55327.1"/>
    <property type="molecule type" value="Genomic_DNA"/>
</dbReference>
<gene>
    <name evidence="1" type="ORF">NCTC12965_06946</name>
</gene>
<proteinExistence type="predicted"/>
<dbReference type="KEGG" id="sfw:WN53_04735"/>